<comment type="caution">
    <text evidence="1">The sequence shown here is derived from an EMBL/GenBank/DDBJ whole genome shotgun (WGS) entry which is preliminary data.</text>
</comment>
<dbReference type="AlphaFoldDB" id="A0A560BSQ8"/>
<reference evidence="1 2" key="1">
    <citation type="submission" date="2019-06" db="EMBL/GenBank/DDBJ databases">
        <title>Genomic Encyclopedia of Type Strains, Phase IV (KMG-V): Genome sequencing to study the core and pangenomes of soil and plant-associated prokaryotes.</title>
        <authorList>
            <person name="Whitman W."/>
        </authorList>
    </citation>
    <scope>NUCLEOTIDE SEQUENCE [LARGE SCALE GENOMIC DNA]</scope>
    <source>
        <strain evidence="1 2">BR 11650</strain>
    </source>
</reference>
<dbReference type="Proteomes" id="UP000318529">
    <property type="component" value="Unassembled WGS sequence"/>
</dbReference>
<evidence type="ECO:0000313" key="1">
    <source>
        <dbReference type="EMBL" id="TWA75642.1"/>
    </source>
</evidence>
<dbReference type="EMBL" id="VITH01000023">
    <property type="protein sequence ID" value="TWA75642.1"/>
    <property type="molecule type" value="Genomic_DNA"/>
</dbReference>
<sequence>MTSPASIIRLRRITAALVGGATLDPADAGWLGGRLASYLDRPERTTLDRELGLVGTAGQSPAWKAERRAIRDELIRYLAARCFAGLSVEQQAARIAAAAARYSSTSWPRDQHYGLPAVYDPEGERGILYRAFRASEGRFPASVKRLRTILSGGHEIAEVIS</sequence>
<protein>
    <submittedName>
        <fullName evidence="1">Uncharacterized protein</fullName>
    </submittedName>
</protein>
<organism evidence="1 2">
    <name type="scientific">Azospirillum brasilense</name>
    <dbReference type="NCBI Taxonomy" id="192"/>
    <lineage>
        <taxon>Bacteria</taxon>
        <taxon>Pseudomonadati</taxon>
        <taxon>Pseudomonadota</taxon>
        <taxon>Alphaproteobacteria</taxon>
        <taxon>Rhodospirillales</taxon>
        <taxon>Azospirillaceae</taxon>
        <taxon>Azospirillum</taxon>
    </lineage>
</organism>
<dbReference type="RefSeq" id="WP_145690419.1">
    <property type="nucleotide sequence ID" value="NZ_VITH01000023.1"/>
</dbReference>
<gene>
    <name evidence="1" type="ORF">FBZ83_12369</name>
</gene>
<accession>A0A560BSQ8</accession>
<name>A0A560BSQ8_AZOBR</name>
<proteinExistence type="predicted"/>
<evidence type="ECO:0000313" key="2">
    <source>
        <dbReference type="Proteomes" id="UP000318529"/>
    </source>
</evidence>